<proteinExistence type="predicted"/>
<evidence type="ECO:0000313" key="2">
    <source>
        <dbReference type="Proteomes" id="UP001595583"/>
    </source>
</evidence>
<protein>
    <submittedName>
        <fullName evidence="1">Uncharacterized protein</fullName>
    </submittedName>
</protein>
<evidence type="ECO:0000313" key="1">
    <source>
        <dbReference type="EMBL" id="MFC3206819.1"/>
    </source>
</evidence>
<comment type="caution">
    <text evidence="1">The sequence shown here is derived from an EMBL/GenBank/DDBJ whole genome shotgun (WGS) entry which is preliminary data.</text>
</comment>
<keyword evidence="2" id="KW-1185">Reference proteome</keyword>
<accession>A0ABV7KCE5</accession>
<dbReference type="RefSeq" id="WP_378220623.1">
    <property type="nucleotide sequence ID" value="NZ_JBHRTK010000012.1"/>
</dbReference>
<dbReference type="Proteomes" id="UP001595583">
    <property type="component" value="Unassembled WGS sequence"/>
</dbReference>
<organism evidence="1 2">
    <name type="scientific">Aquamicrobium soli</name>
    <dbReference type="NCBI Taxonomy" id="1811518"/>
    <lineage>
        <taxon>Bacteria</taxon>
        <taxon>Pseudomonadati</taxon>
        <taxon>Pseudomonadota</taxon>
        <taxon>Alphaproteobacteria</taxon>
        <taxon>Hyphomicrobiales</taxon>
        <taxon>Phyllobacteriaceae</taxon>
        <taxon>Aquamicrobium</taxon>
    </lineage>
</organism>
<name>A0ABV7KCE5_9HYPH</name>
<dbReference type="EMBL" id="JBHRTK010000012">
    <property type="protein sequence ID" value="MFC3206819.1"/>
    <property type="molecule type" value="Genomic_DNA"/>
</dbReference>
<reference evidence="2" key="1">
    <citation type="journal article" date="2019" name="Int. J. Syst. Evol. Microbiol.">
        <title>The Global Catalogue of Microorganisms (GCM) 10K type strain sequencing project: providing services to taxonomists for standard genome sequencing and annotation.</title>
        <authorList>
            <consortium name="The Broad Institute Genomics Platform"/>
            <consortium name="The Broad Institute Genome Sequencing Center for Infectious Disease"/>
            <person name="Wu L."/>
            <person name="Ma J."/>
        </authorList>
    </citation>
    <scope>NUCLEOTIDE SEQUENCE [LARGE SCALE GENOMIC DNA]</scope>
    <source>
        <strain evidence="2">KCTC 52165</strain>
    </source>
</reference>
<gene>
    <name evidence="1" type="ORF">ACFOHJ_11400</name>
</gene>
<sequence>MAKLTKAQKGLVRCVKAMDARYMTLDDARRYGVEADFVRARRAGLIRSAGFEASSIGDDFLNSPAGREALEASNG</sequence>